<dbReference type="RefSeq" id="WP_379538280.1">
    <property type="nucleotide sequence ID" value="NZ_JBHSDR010000004.1"/>
</dbReference>
<dbReference type="Proteomes" id="UP001595828">
    <property type="component" value="Unassembled WGS sequence"/>
</dbReference>
<evidence type="ECO:0000313" key="4">
    <source>
        <dbReference type="Proteomes" id="UP001595828"/>
    </source>
</evidence>
<keyword evidence="2" id="KW-0408">Iron</keyword>
<evidence type="ECO:0000256" key="1">
    <source>
        <dbReference type="ARBA" id="ARBA00010617"/>
    </source>
</evidence>
<dbReference type="EMBL" id="JBHSDR010000004">
    <property type="protein sequence ID" value="MFC4294792.1"/>
    <property type="molecule type" value="Genomic_DNA"/>
</dbReference>
<dbReference type="CDD" id="cd11033">
    <property type="entry name" value="CYP142-like"/>
    <property type="match status" value="1"/>
</dbReference>
<dbReference type="InterPro" id="IPR036396">
    <property type="entry name" value="Cyt_P450_sf"/>
</dbReference>
<reference evidence="4" key="1">
    <citation type="journal article" date="2019" name="Int. J. Syst. Evol. Microbiol.">
        <title>The Global Catalogue of Microorganisms (GCM) 10K type strain sequencing project: providing services to taxonomists for standard genome sequencing and annotation.</title>
        <authorList>
            <consortium name="The Broad Institute Genomics Platform"/>
            <consortium name="The Broad Institute Genome Sequencing Center for Infectious Disease"/>
            <person name="Wu L."/>
            <person name="Ma J."/>
        </authorList>
    </citation>
    <scope>NUCLEOTIDE SEQUENCE [LARGE SCALE GENOMIC DNA]</scope>
    <source>
        <strain evidence="4">CGMCC 1.12989</strain>
    </source>
</reference>
<dbReference type="InterPro" id="IPR001128">
    <property type="entry name" value="Cyt_P450"/>
</dbReference>
<organism evidence="3 4">
    <name type="scientific">Novosphingobium tardum</name>
    <dbReference type="NCBI Taxonomy" id="1538021"/>
    <lineage>
        <taxon>Bacteria</taxon>
        <taxon>Pseudomonadati</taxon>
        <taxon>Pseudomonadota</taxon>
        <taxon>Alphaproteobacteria</taxon>
        <taxon>Sphingomonadales</taxon>
        <taxon>Sphingomonadaceae</taxon>
        <taxon>Novosphingobium</taxon>
    </lineage>
</organism>
<dbReference type="InterPro" id="IPR017972">
    <property type="entry name" value="Cyt_P450_CS"/>
</dbReference>
<dbReference type="PANTHER" id="PTHR46696:SF1">
    <property type="entry name" value="CYTOCHROME P450 YJIB-RELATED"/>
    <property type="match status" value="1"/>
</dbReference>
<comment type="similarity">
    <text evidence="1 2">Belongs to the cytochrome P450 family.</text>
</comment>
<keyword evidence="2" id="KW-0479">Metal-binding</keyword>
<dbReference type="InterPro" id="IPR002397">
    <property type="entry name" value="Cyt_P450_B"/>
</dbReference>
<dbReference type="Gene3D" id="1.10.630.10">
    <property type="entry name" value="Cytochrome P450"/>
    <property type="match status" value="1"/>
</dbReference>
<evidence type="ECO:0000256" key="2">
    <source>
        <dbReference type="RuleBase" id="RU000461"/>
    </source>
</evidence>
<dbReference type="PANTHER" id="PTHR46696">
    <property type="entry name" value="P450, PUTATIVE (EUROFUNG)-RELATED"/>
    <property type="match status" value="1"/>
</dbReference>
<dbReference type="SUPFAM" id="SSF48264">
    <property type="entry name" value="Cytochrome P450"/>
    <property type="match status" value="1"/>
</dbReference>
<protein>
    <submittedName>
        <fullName evidence="3">Cytochrome P450</fullName>
    </submittedName>
</protein>
<gene>
    <name evidence="3" type="ORF">ACFO0A_06920</name>
</gene>
<keyword evidence="2" id="KW-0349">Heme</keyword>
<name>A0ABV8RNE6_9SPHN</name>
<proteinExistence type="inferred from homology"/>
<keyword evidence="2" id="KW-0503">Monooxygenase</keyword>
<dbReference type="Pfam" id="PF00067">
    <property type="entry name" value="p450"/>
    <property type="match status" value="1"/>
</dbReference>
<accession>A0ABV8RNE6</accession>
<comment type="caution">
    <text evidence="3">The sequence shown here is derived from an EMBL/GenBank/DDBJ whole genome shotgun (WGS) entry which is preliminary data.</text>
</comment>
<keyword evidence="2" id="KW-0560">Oxidoreductase</keyword>
<evidence type="ECO:0000313" key="3">
    <source>
        <dbReference type="EMBL" id="MFC4294792.1"/>
    </source>
</evidence>
<sequence>MTEVIDRPISLFDVSDPSIYANDTWREPFAALRRAMPISWCPKSPFGPYWSVVTHDLIREVEAKPHIFSSADEYGGITIIDLEPERSLPNFIAMDGPRHAAQRRTVQPAFNPSEMERREDEIRGRTRALIESLPLDTPFDWVEKVSTELTIGMLAILFDFPWEEKADLRRWSDWSSDLRPPELRDEAFLAESSFQLNQMLARIDRLMEEKRALPPTDDLISRMVHSEAMGHMPERERLGNYALLIVGGNDTTRNSMSAFADICARDPAKLDQLRTHPDLVANATQEVIRWQSPVSHMRRTALEDHEIGGQTIRKGEKVVLWYISGNRDEAVFADPETVDFARENARRHLGFGFGVHRCVGARLAELQLGILFAEVARRGARLEPAGKPQWAPTPFLHIYAQLPVRLVQA</sequence>
<keyword evidence="4" id="KW-1185">Reference proteome</keyword>
<dbReference type="PROSITE" id="PS00086">
    <property type="entry name" value="CYTOCHROME_P450"/>
    <property type="match status" value="1"/>
</dbReference>
<dbReference type="PRINTS" id="PR00359">
    <property type="entry name" value="BP450"/>
</dbReference>